<reference evidence="2 3" key="1">
    <citation type="submission" date="2015-10" db="EMBL/GenBank/DDBJ databases">
        <title>Genome analyses suggest a sexual origin of heterokaryosis in a supposedly ancient asexual fungus.</title>
        <authorList>
            <person name="Ropars J."/>
            <person name="Sedzielewska K."/>
            <person name="Noel J."/>
            <person name="Charron P."/>
            <person name="Farinelli L."/>
            <person name="Marton T."/>
            <person name="Kruger M."/>
            <person name="Pelin A."/>
            <person name="Brachmann A."/>
            <person name="Corradi N."/>
        </authorList>
    </citation>
    <scope>NUCLEOTIDE SEQUENCE [LARGE SCALE GENOMIC DNA]</scope>
    <source>
        <strain evidence="2 3">A4</strain>
    </source>
</reference>
<feature type="coiled-coil region" evidence="1">
    <location>
        <begin position="7"/>
        <end position="37"/>
    </location>
</feature>
<dbReference type="AlphaFoldDB" id="A0A2I1H686"/>
<keyword evidence="3" id="KW-1185">Reference proteome</keyword>
<evidence type="ECO:0000256" key="1">
    <source>
        <dbReference type="SAM" id="Coils"/>
    </source>
</evidence>
<accession>A0A2I1H686</accession>
<dbReference type="Gene3D" id="4.10.60.10">
    <property type="entry name" value="Zinc finger, CCHC-type"/>
    <property type="match status" value="1"/>
</dbReference>
<evidence type="ECO:0000313" key="2">
    <source>
        <dbReference type="EMBL" id="PKY54398.1"/>
    </source>
</evidence>
<sequence>MSENPKETRQEDLQKKLEELVQQIQEQDQSAAASQKSMNINSRSGYKSVKITIKKWGEQPGHMVRNCTDQNNNNMTSVVYNGVAKQPGHMVRNCTDQNNNNMTSVVYNGVAKVDPTLKQSKFSSKYIMKLNILMCQKKVGHVCLGSLL</sequence>
<organism evidence="2 3">
    <name type="scientific">Rhizophagus irregularis</name>
    <dbReference type="NCBI Taxonomy" id="588596"/>
    <lineage>
        <taxon>Eukaryota</taxon>
        <taxon>Fungi</taxon>
        <taxon>Fungi incertae sedis</taxon>
        <taxon>Mucoromycota</taxon>
        <taxon>Glomeromycotina</taxon>
        <taxon>Glomeromycetes</taxon>
        <taxon>Glomerales</taxon>
        <taxon>Glomeraceae</taxon>
        <taxon>Rhizophagus</taxon>
    </lineage>
</organism>
<comment type="caution">
    <text evidence="2">The sequence shown here is derived from an EMBL/GenBank/DDBJ whole genome shotgun (WGS) entry which is preliminary data.</text>
</comment>
<protein>
    <submittedName>
        <fullName evidence="2">Uncharacterized protein</fullName>
    </submittedName>
</protein>
<keyword evidence="1" id="KW-0175">Coiled coil</keyword>
<gene>
    <name evidence="2" type="ORF">RhiirA4_426752</name>
</gene>
<dbReference type="EMBL" id="LLXI01001601">
    <property type="protein sequence ID" value="PKY54398.1"/>
    <property type="molecule type" value="Genomic_DNA"/>
</dbReference>
<dbReference type="Proteomes" id="UP000234323">
    <property type="component" value="Unassembled WGS sequence"/>
</dbReference>
<name>A0A2I1H686_9GLOM</name>
<proteinExistence type="predicted"/>
<evidence type="ECO:0000313" key="3">
    <source>
        <dbReference type="Proteomes" id="UP000234323"/>
    </source>
</evidence>